<dbReference type="EMBL" id="BAABDH010000014">
    <property type="protein sequence ID" value="GAA3923099.1"/>
    <property type="molecule type" value="Genomic_DNA"/>
</dbReference>
<accession>A0ABP7MH93</accession>
<reference evidence="2" key="1">
    <citation type="journal article" date="2019" name="Int. J. Syst. Evol. Microbiol.">
        <title>The Global Catalogue of Microorganisms (GCM) 10K type strain sequencing project: providing services to taxonomists for standard genome sequencing and annotation.</title>
        <authorList>
            <consortium name="The Broad Institute Genomics Platform"/>
            <consortium name="The Broad Institute Genome Sequencing Center for Infectious Disease"/>
            <person name="Wu L."/>
            <person name="Ma J."/>
        </authorList>
    </citation>
    <scope>NUCLEOTIDE SEQUENCE [LARGE SCALE GENOMIC DNA]</scope>
    <source>
        <strain evidence="2">JCM 17214</strain>
    </source>
</reference>
<dbReference type="InterPro" id="IPR021295">
    <property type="entry name" value="DUF2867"/>
</dbReference>
<organism evidence="1 2">
    <name type="scientific">Hymenobacter algoricola</name>
    <dbReference type="NCBI Taxonomy" id="486267"/>
    <lineage>
        <taxon>Bacteria</taxon>
        <taxon>Pseudomonadati</taxon>
        <taxon>Bacteroidota</taxon>
        <taxon>Cytophagia</taxon>
        <taxon>Cytophagales</taxon>
        <taxon>Hymenobacteraceae</taxon>
        <taxon>Hymenobacter</taxon>
    </lineage>
</organism>
<dbReference type="Proteomes" id="UP001499909">
    <property type="component" value="Unassembled WGS sequence"/>
</dbReference>
<evidence type="ECO:0000313" key="1">
    <source>
        <dbReference type="EMBL" id="GAA3923099.1"/>
    </source>
</evidence>
<evidence type="ECO:0000313" key="2">
    <source>
        <dbReference type="Proteomes" id="UP001499909"/>
    </source>
</evidence>
<protein>
    <submittedName>
        <fullName evidence="1">DUF2867 domain-containing protein</fullName>
    </submittedName>
</protein>
<name>A0ABP7MH93_9BACT</name>
<sequence>MSSPPVTAVGIPATSQIAAGFSSVDYADAYQLPLMAHHPEAAPAVAQLLFGQGPGWVRHLLRLRDWLVRPLGLTTFPATPLSPDQPLVPGGRLGLFQVFSVADQEVVLGLNDRHLDFRVSVWVPPTTPRRAVVTTVVHFHNRVGRLYFAVIRPFHHLVVKALLRHALRKPAAGQFTNKPEAGTFRPR</sequence>
<proteinExistence type="predicted"/>
<dbReference type="Pfam" id="PF11066">
    <property type="entry name" value="DUF2867"/>
    <property type="match status" value="1"/>
</dbReference>
<keyword evidence="2" id="KW-1185">Reference proteome</keyword>
<dbReference type="RefSeq" id="WP_345110061.1">
    <property type="nucleotide sequence ID" value="NZ_BAABDH010000014.1"/>
</dbReference>
<gene>
    <name evidence="1" type="ORF">GCM10022406_06630</name>
</gene>
<comment type="caution">
    <text evidence="1">The sequence shown here is derived from an EMBL/GenBank/DDBJ whole genome shotgun (WGS) entry which is preliminary data.</text>
</comment>